<protein>
    <submittedName>
        <fullName evidence="1">Uncharacterized protein</fullName>
    </submittedName>
</protein>
<evidence type="ECO:0000313" key="1">
    <source>
        <dbReference type="EMBL" id="GEA62208.1"/>
    </source>
</evidence>
<keyword evidence="2" id="KW-1185">Reference proteome</keyword>
<dbReference type="EMBL" id="BJLH01000017">
    <property type="protein sequence ID" value="GEA62208.1"/>
    <property type="molecule type" value="Genomic_DNA"/>
</dbReference>
<dbReference type="Proteomes" id="UP000318242">
    <property type="component" value="Unassembled WGS sequence"/>
</dbReference>
<proteinExistence type="predicted"/>
<organism evidence="1 2">
    <name type="scientific">Vibrio comitans NBRC 102076</name>
    <dbReference type="NCBI Taxonomy" id="1219078"/>
    <lineage>
        <taxon>Bacteria</taxon>
        <taxon>Pseudomonadati</taxon>
        <taxon>Pseudomonadota</taxon>
        <taxon>Gammaproteobacteria</taxon>
        <taxon>Vibrionales</taxon>
        <taxon>Vibrionaceae</taxon>
        <taxon>Vibrio</taxon>
    </lineage>
</organism>
<reference evidence="1 2" key="1">
    <citation type="submission" date="2019-06" db="EMBL/GenBank/DDBJ databases">
        <title>Whole genome shotgun sequence of Vibrio comitans NBRC 102076.</title>
        <authorList>
            <person name="Hosoyama A."/>
            <person name="Uohara A."/>
            <person name="Ohji S."/>
            <person name="Ichikawa N."/>
        </authorList>
    </citation>
    <scope>NUCLEOTIDE SEQUENCE [LARGE SCALE GENOMIC DNA]</scope>
    <source>
        <strain evidence="1 2">NBRC 102076</strain>
    </source>
</reference>
<name>A0A4Y3ITU8_9VIBR</name>
<gene>
    <name evidence="1" type="ORF">VCO01S_34010</name>
</gene>
<accession>A0A4Y3ITU8</accession>
<evidence type="ECO:0000313" key="2">
    <source>
        <dbReference type="Proteomes" id="UP000318242"/>
    </source>
</evidence>
<comment type="caution">
    <text evidence="1">The sequence shown here is derived from an EMBL/GenBank/DDBJ whole genome shotgun (WGS) entry which is preliminary data.</text>
</comment>
<sequence>MQGLFFKLMINIQKIYGLLVVYPLCLMLIEVAPFGDSKLGCMSEKIRDGFYNEKTIISISSGSSSGISGGTS</sequence>
<dbReference type="AlphaFoldDB" id="A0A4Y3ITU8"/>